<keyword evidence="8 9" id="KW-0624">Polysaccharide degradation</keyword>
<gene>
    <name evidence="12" type="ORF">D1610_08910</name>
</gene>
<dbReference type="PANTHER" id="PTHR31490">
    <property type="entry name" value="GLYCOSYL HYDROLASE"/>
    <property type="match status" value="1"/>
</dbReference>
<dbReference type="GO" id="GO:0045493">
    <property type="term" value="P:xylan catabolic process"/>
    <property type="evidence" value="ECO:0007669"/>
    <property type="project" value="UniProtKB-KW"/>
</dbReference>
<dbReference type="EC" id="3.2.1.8" evidence="9"/>
<evidence type="ECO:0000256" key="3">
    <source>
        <dbReference type="ARBA" id="ARBA00022651"/>
    </source>
</evidence>
<evidence type="ECO:0000256" key="1">
    <source>
        <dbReference type="ARBA" id="ARBA00000681"/>
    </source>
</evidence>
<keyword evidence="5 9" id="KW-0378">Hydrolase</keyword>
<comment type="catalytic activity">
    <reaction evidence="1 9">
        <text>Endohydrolysis of (1-&gt;4)-beta-D-xylosidic linkages in xylans.</text>
        <dbReference type="EC" id="3.2.1.8"/>
    </reaction>
</comment>
<comment type="caution">
    <text evidence="12">The sequence shown here is derived from an EMBL/GenBank/DDBJ whole genome shotgun (WGS) entry which is preliminary data.</text>
</comment>
<organism evidence="12 13">
    <name type="scientific">Sphingomonas gilva</name>
    <dbReference type="NCBI Taxonomy" id="2305907"/>
    <lineage>
        <taxon>Bacteria</taxon>
        <taxon>Pseudomonadati</taxon>
        <taxon>Pseudomonadota</taxon>
        <taxon>Alphaproteobacteria</taxon>
        <taxon>Sphingomonadales</taxon>
        <taxon>Sphingomonadaceae</taxon>
        <taxon>Sphingomonas</taxon>
    </lineage>
</organism>
<evidence type="ECO:0000256" key="6">
    <source>
        <dbReference type="ARBA" id="ARBA00023277"/>
    </source>
</evidence>
<evidence type="ECO:0000256" key="7">
    <source>
        <dbReference type="ARBA" id="ARBA00023295"/>
    </source>
</evidence>
<evidence type="ECO:0000259" key="11">
    <source>
        <dbReference type="PROSITE" id="PS51760"/>
    </source>
</evidence>
<evidence type="ECO:0000256" key="2">
    <source>
        <dbReference type="ARBA" id="ARBA00007495"/>
    </source>
</evidence>
<feature type="signal peptide" evidence="10">
    <location>
        <begin position="1"/>
        <end position="27"/>
    </location>
</feature>
<dbReference type="GO" id="GO:0031176">
    <property type="term" value="F:endo-1,4-beta-xylanase activity"/>
    <property type="evidence" value="ECO:0007669"/>
    <property type="project" value="UniProtKB-EC"/>
</dbReference>
<protein>
    <recommendedName>
        <fullName evidence="9">Beta-xylanase</fullName>
        <ecNumber evidence="9">3.2.1.8</ecNumber>
    </recommendedName>
</protein>
<dbReference type="AlphaFoldDB" id="A0A396RMB9"/>
<dbReference type="InterPro" id="IPR001000">
    <property type="entry name" value="GH10_dom"/>
</dbReference>
<evidence type="ECO:0000256" key="9">
    <source>
        <dbReference type="RuleBase" id="RU361174"/>
    </source>
</evidence>
<dbReference type="PROSITE" id="PS51257">
    <property type="entry name" value="PROKAR_LIPOPROTEIN"/>
    <property type="match status" value="1"/>
</dbReference>
<dbReference type="Pfam" id="PF00331">
    <property type="entry name" value="Glyco_hydro_10"/>
    <property type="match status" value="1"/>
</dbReference>
<keyword evidence="3 12" id="KW-0858">Xylan degradation</keyword>
<feature type="chain" id="PRO_5017479958" description="Beta-xylanase" evidence="10">
    <location>
        <begin position="28"/>
        <end position="388"/>
    </location>
</feature>
<evidence type="ECO:0000313" key="12">
    <source>
        <dbReference type="EMBL" id="RHW17567.1"/>
    </source>
</evidence>
<dbReference type="OrthoDB" id="9815836at2"/>
<dbReference type="RefSeq" id="WP_118863832.1">
    <property type="nucleotide sequence ID" value="NZ_QWLV01000003.1"/>
</dbReference>
<evidence type="ECO:0000313" key="13">
    <source>
        <dbReference type="Proteomes" id="UP000266693"/>
    </source>
</evidence>
<dbReference type="PROSITE" id="PS51760">
    <property type="entry name" value="GH10_2"/>
    <property type="match status" value="1"/>
</dbReference>
<dbReference type="SMART" id="SM00633">
    <property type="entry name" value="Glyco_10"/>
    <property type="match status" value="1"/>
</dbReference>
<name>A0A396RMB9_9SPHN</name>
<accession>A0A396RMB9</accession>
<evidence type="ECO:0000256" key="5">
    <source>
        <dbReference type="ARBA" id="ARBA00022801"/>
    </source>
</evidence>
<dbReference type="PRINTS" id="PR00134">
    <property type="entry name" value="GLHYDRLASE10"/>
</dbReference>
<evidence type="ECO:0000256" key="4">
    <source>
        <dbReference type="ARBA" id="ARBA00022729"/>
    </source>
</evidence>
<keyword evidence="7 9" id="KW-0326">Glycosidase</keyword>
<dbReference type="InterPro" id="IPR044846">
    <property type="entry name" value="GH10"/>
</dbReference>
<keyword evidence="13" id="KW-1185">Reference proteome</keyword>
<keyword evidence="4 10" id="KW-0732">Signal</keyword>
<keyword evidence="6 9" id="KW-0119">Carbohydrate metabolism</keyword>
<evidence type="ECO:0000256" key="10">
    <source>
        <dbReference type="SAM" id="SignalP"/>
    </source>
</evidence>
<dbReference type="SUPFAM" id="SSF51445">
    <property type="entry name" value="(Trans)glycosidases"/>
    <property type="match status" value="1"/>
</dbReference>
<dbReference type="InterPro" id="IPR017853">
    <property type="entry name" value="GH"/>
</dbReference>
<comment type="similarity">
    <text evidence="2 9">Belongs to the glycosyl hydrolase 10 (cellulase F) family.</text>
</comment>
<reference evidence="12 13" key="1">
    <citation type="submission" date="2018-08" db="EMBL/GenBank/DDBJ databases">
        <title>The multiple taxonomic identification of Sphingomonas gilva.</title>
        <authorList>
            <person name="Zhu D."/>
            <person name="Zheng S."/>
        </authorList>
    </citation>
    <scope>NUCLEOTIDE SEQUENCE [LARGE SCALE GENOMIC DNA]</scope>
    <source>
        <strain evidence="12 13">ZDH117</strain>
    </source>
</reference>
<proteinExistence type="inferred from homology"/>
<feature type="domain" description="GH10" evidence="11">
    <location>
        <begin position="53"/>
        <end position="377"/>
    </location>
</feature>
<evidence type="ECO:0000256" key="8">
    <source>
        <dbReference type="ARBA" id="ARBA00023326"/>
    </source>
</evidence>
<dbReference type="Gene3D" id="3.20.20.80">
    <property type="entry name" value="Glycosidases"/>
    <property type="match status" value="1"/>
</dbReference>
<dbReference type="Proteomes" id="UP000266693">
    <property type="component" value="Unassembled WGS sequence"/>
</dbReference>
<sequence>MRFTRRETLAATLGLAAGACAPARLMAAPQAGEESLNALAQRTGRRFGAAVGSGPPGSVAGSFADPKLRALVAAQCGVMVHENELKWGWVRRRPKGFDFTAADRLVEFAEANGIAMRGHTLLWHHPQWFPDWVNNYDFGPNPAREAERMVREHVSTVCRRYGARIHSYDVVNEAVDNGTGAMRETSISRAMGSAEAAVDLAFRTAREAAPHAQLVYNDYMAWEPWNETHRTGVLRLLEGFRKRGVPVDALGVQSHIGTENSDESTGFGARQEADWRRFIDEVTGMGYDLVITEFDLHDKGLPADIPTRDRMVADYARAYLDLMLSYPQQGDIVAWGITDRYSWLQDRWVRPDGLPKRPLPYDRDFRPKPLRTAIAEALRAAPTQHKRA</sequence>
<dbReference type="EMBL" id="QWLV01000003">
    <property type="protein sequence ID" value="RHW17567.1"/>
    <property type="molecule type" value="Genomic_DNA"/>
</dbReference>
<dbReference type="PANTHER" id="PTHR31490:SF88">
    <property type="entry name" value="BETA-XYLANASE"/>
    <property type="match status" value="1"/>
</dbReference>